<evidence type="ECO:0000313" key="4">
    <source>
        <dbReference type="Proteomes" id="UP000716291"/>
    </source>
</evidence>
<dbReference type="InterPro" id="IPR001357">
    <property type="entry name" value="BRCT_dom"/>
</dbReference>
<comment type="caution">
    <text evidence="3">The sequence shown here is derived from an EMBL/GenBank/DDBJ whole genome shotgun (WGS) entry which is preliminary data.</text>
</comment>
<dbReference type="Proteomes" id="UP000716291">
    <property type="component" value="Unassembled WGS sequence"/>
</dbReference>
<organism evidence="3 4">
    <name type="scientific">Rhizopus oryzae</name>
    <name type="common">Mucormycosis agent</name>
    <name type="synonym">Rhizopus arrhizus var. delemar</name>
    <dbReference type="NCBI Taxonomy" id="64495"/>
    <lineage>
        <taxon>Eukaryota</taxon>
        <taxon>Fungi</taxon>
        <taxon>Fungi incertae sedis</taxon>
        <taxon>Mucoromycota</taxon>
        <taxon>Mucoromycotina</taxon>
        <taxon>Mucoromycetes</taxon>
        <taxon>Mucorales</taxon>
        <taxon>Mucorineae</taxon>
        <taxon>Rhizopodaceae</taxon>
        <taxon>Rhizopus</taxon>
    </lineage>
</organism>
<feature type="region of interest" description="Disordered" evidence="1">
    <location>
        <begin position="261"/>
        <end position="289"/>
    </location>
</feature>
<name>A0A9P6X9G5_RHIOR</name>
<proteinExistence type="predicted"/>
<evidence type="ECO:0000313" key="3">
    <source>
        <dbReference type="EMBL" id="KAG1308434.1"/>
    </source>
</evidence>
<sequence>MNFSPTLNADSFQFKRKYAEPSRRQRNTLTGMSKKKRLSQSKENIEAELRSAFTIDNVVKIKNICSNTLMKDHVLYIDKSIVHRKLLTQIAVAMGAQVKETMDKSSVTDLIHGPKKIGNGNPKIINEAMKKGIRRTSPLWIETCYKEQRYFSPALFPYDIDDRRDRMNWKQNKKEEVDPFGVEGQIPEDDENFGRQMGIEKYFTRMTTNSSEPVVEEEQKVEDEQEEAGKTEEEQAEEEKRKMESEIRSKLIEEAIKARKEEIEANKAKDTSDKTPLQKKKKKSVPNTPTDFWYHEGMKLWYGEQSYKL</sequence>
<keyword evidence="4" id="KW-1185">Reference proteome</keyword>
<dbReference type="Gene3D" id="3.40.50.10190">
    <property type="entry name" value="BRCT domain"/>
    <property type="match status" value="1"/>
</dbReference>
<feature type="region of interest" description="Disordered" evidence="1">
    <location>
        <begin position="207"/>
        <end position="246"/>
    </location>
</feature>
<evidence type="ECO:0000259" key="2">
    <source>
        <dbReference type="PROSITE" id="PS50172"/>
    </source>
</evidence>
<dbReference type="SUPFAM" id="SSF52113">
    <property type="entry name" value="BRCT domain"/>
    <property type="match status" value="1"/>
</dbReference>
<gene>
    <name evidence="3" type="ORF">G6F64_006047</name>
</gene>
<reference evidence="3" key="1">
    <citation type="journal article" date="2020" name="Microb. Genom.">
        <title>Genetic diversity of clinical and environmental Mucorales isolates obtained from an investigation of mucormycosis cases among solid organ transplant recipients.</title>
        <authorList>
            <person name="Nguyen M.H."/>
            <person name="Kaul D."/>
            <person name="Muto C."/>
            <person name="Cheng S.J."/>
            <person name="Richter R.A."/>
            <person name="Bruno V.M."/>
            <person name="Liu G."/>
            <person name="Beyhan S."/>
            <person name="Sundermann A.J."/>
            <person name="Mounaud S."/>
            <person name="Pasculle A.W."/>
            <person name="Nierman W.C."/>
            <person name="Driscoll E."/>
            <person name="Cumbie R."/>
            <person name="Clancy C.J."/>
            <person name="Dupont C.L."/>
        </authorList>
    </citation>
    <scope>NUCLEOTIDE SEQUENCE</scope>
    <source>
        <strain evidence="3">GL11</strain>
    </source>
</reference>
<dbReference type="AlphaFoldDB" id="A0A9P6X9G5"/>
<feature type="compositionally biased region" description="Basic and acidic residues" evidence="1">
    <location>
        <begin position="227"/>
        <end position="246"/>
    </location>
</feature>
<feature type="compositionally biased region" description="Basic and acidic residues" evidence="1">
    <location>
        <begin position="261"/>
        <end position="273"/>
    </location>
</feature>
<dbReference type="PROSITE" id="PS50172">
    <property type="entry name" value="BRCT"/>
    <property type="match status" value="1"/>
</dbReference>
<feature type="domain" description="BRCT" evidence="2">
    <location>
        <begin position="65"/>
        <end position="158"/>
    </location>
</feature>
<accession>A0A9P6X9G5</accession>
<evidence type="ECO:0000256" key="1">
    <source>
        <dbReference type="SAM" id="MobiDB-lite"/>
    </source>
</evidence>
<dbReference type="EMBL" id="JAANQT010000780">
    <property type="protein sequence ID" value="KAG1308434.1"/>
    <property type="molecule type" value="Genomic_DNA"/>
</dbReference>
<protein>
    <recommendedName>
        <fullName evidence="2">BRCT domain-containing protein</fullName>
    </recommendedName>
</protein>
<dbReference type="InterPro" id="IPR036420">
    <property type="entry name" value="BRCT_dom_sf"/>
</dbReference>
<feature type="compositionally biased region" description="Acidic residues" evidence="1">
    <location>
        <begin position="214"/>
        <end position="226"/>
    </location>
</feature>